<dbReference type="PANTHER" id="PTHR43228:SF1">
    <property type="entry name" value="TWO-COMPONENT RESPONSE REGULATOR ARR22"/>
    <property type="match status" value="1"/>
</dbReference>
<dbReference type="PROSITE" id="PS50110">
    <property type="entry name" value="RESPONSE_REGULATORY"/>
    <property type="match status" value="1"/>
</dbReference>
<gene>
    <name evidence="3" type="ORF">BP422_24085</name>
</gene>
<organism evidence="3 4">
    <name type="scientific">Brevibacillus formosus</name>
    <dbReference type="NCBI Taxonomy" id="54913"/>
    <lineage>
        <taxon>Bacteria</taxon>
        <taxon>Bacillati</taxon>
        <taxon>Bacillota</taxon>
        <taxon>Bacilli</taxon>
        <taxon>Bacillales</taxon>
        <taxon>Paenibacillaceae</taxon>
        <taxon>Brevibacillus</taxon>
    </lineage>
</organism>
<dbReference type="SMART" id="SM00448">
    <property type="entry name" value="REC"/>
    <property type="match status" value="1"/>
</dbReference>
<evidence type="ECO:0000313" key="3">
    <source>
        <dbReference type="EMBL" id="ASJ56374.1"/>
    </source>
</evidence>
<dbReference type="AlphaFoldDB" id="A0A220MMK8"/>
<dbReference type="EMBL" id="CP018145">
    <property type="protein sequence ID" value="ASJ56374.1"/>
    <property type="molecule type" value="Genomic_DNA"/>
</dbReference>
<protein>
    <submittedName>
        <fullName evidence="3">Two-component system response regulator</fullName>
    </submittedName>
</protein>
<dbReference type="Gene3D" id="3.40.50.2300">
    <property type="match status" value="1"/>
</dbReference>
<dbReference type="SUPFAM" id="SSF52172">
    <property type="entry name" value="CheY-like"/>
    <property type="match status" value="1"/>
</dbReference>
<proteinExistence type="predicted"/>
<evidence type="ECO:0000313" key="4">
    <source>
        <dbReference type="Proteomes" id="UP000197781"/>
    </source>
</evidence>
<keyword evidence="1" id="KW-0597">Phosphoprotein</keyword>
<dbReference type="RefSeq" id="WP_088909949.1">
    <property type="nucleotide sequence ID" value="NZ_CP018145.1"/>
</dbReference>
<sequence length="118" mass="12963">MARILIADDSLVVRDYMKIILEQAGHQVIAEATNGLDAYQKYTAHLPDLVTMDINMPGMNGIETVKKIIGTFPDANIIMVSTNGLKPLVFEAINAGARHYILKPIDEERLLAAITNSL</sequence>
<dbReference type="InterPro" id="IPR011006">
    <property type="entry name" value="CheY-like_superfamily"/>
</dbReference>
<dbReference type="InterPro" id="IPR001789">
    <property type="entry name" value="Sig_transdc_resp-reg_receiver"/>
</dbReference>
<dbReference type="KEGG" id="bfm:BP422_24085"/>
<evidence type="ECO:0000256" key="1">
    <source>
        <dbReference type="PROSITE-ProRule" id="PRU00169"/>
    </source>
</evidence>
<reference evidence="3 4" key="1">
    <citation type="submission" date="2016-11" db="EMBL/GenBank/DDBJ databases">
        <authorList>
            <person name="Jaros S."/>
            <person name="Januszkiewicz K."/>
            <person name="Wedrychowicz H."/>
        </authorList>
    </citation>
    <scope>NUCLEOTIDE SEQUENCE [LARGE SCALE GENOMIC DNA]</scope>
    <source>
        <strain evidence="3 4">NF2</strain>
    </source>
</reference>
<dbReference type="GO" id="GO:0000160">
    <property type="term" value="P:phosphorelay signal transduction system"/>
    <property type="evidence" value="ECO:0007669"/>
    <property type="project" value="InterPro"/>
</dbReference>
<feature type="domain" description="Response regulatory" evidence="2">
    <location>
        <begin position="3"/>
        <end position="118"/>
    </location>
</feature>
<dbReference type="Pfam" id="PF00072">
    <property type="entry name" value="Response_reg"/>
    <property type="match status" value="1"/>
</dbReference>
<dbReference type="PANTHER" id="PTHR43228">
    <property type="entry name" value="TWO-COMPONENT RESPONSE REGULATOR"/>
    <property type="match status" value="1"/>
</dbReference>
<dbReference type="Proteomes" id="UP000197781">
    <property type="component" value="Chromosome"/>
</dbReference>
<feature type="modified residue" description="4-aspartylphosphate" evidence="1">
    <location>
        <position position="53"/>
    </location>
</feature>
<dbReference type="InterPro" id="IPR052048">
    <property type="entry name" value="ST_Response_Regulator"/>
</dbReference>
<accession>A0A220MMK8</accession>
<name>A0A220MMK8_9BACL</name>
<evidence type="ECO:0000259" key="2">
    <source>
        <dbReference type="PROSITE" id="PS50110"/>
    </source>
</evidence>